<gene>
    <name evidence="2" type="ORF">SAMN06893097_1118</name>
</gene>
<accession>A0A285EK03</accession>
<dbReference type="NCBIfam" id="NF033206">
    <property type="entry name" value="ScyE_fam"/>
    <property type="match status" value="1"/>
</dbReference>
<sequence length="365" mass="36835">MRTCRRTVVGAAAVALLAAPAGVAGAQEDHGGIETVATGLSGPRQVSAYEDDRLLVAESDSGEVASVDPATGEVTTLVSGLQFVQGVDHRGGQLYVAVGTAEPEPGAAPPPEPPAVGQGGPGLVVTDAEGIVVETIDLLAYELANNPDGQTQFVDGAPVDALSNPFAVLAQRGRVLVADAGANAVLSVDRESGEVSTFFVPPVVDDVPGCEGAPNNPGTTGCDSVPTGVAEGPEGRLYVSTLGAEVAGAARVYVLDRRGEVVDVIEDLTSATGVAVDDDGTVYVSDLLEGAPVGEGPPAPDFDPATVGEVVRIDGEDRSTAQVTMPTGLVVSDGELYGAAWSIAAFLMLDHPGEVVRIGSDAFAE</sequence>
<reference evidence="2 3" key="1">
    <citation type="submission" date="2017-09" db="EMBL/GenBank/DDBJ databases">
        <authorList>
            <person name="Ehlers B."/>
            <person name="Leendertz F.H."/>
        </authorList>
    </citation>
    <scope>NUCLEOTIDE SEQUENCE [LARGE SCALE GENOMIC DNA]</scope>
    <source>
        <strain evidence="2 3">DSM 46844</strain>
    </source>
</reference>
<proteinExistence type="predicted"/>
<dbReference type="InterPro" id="IPR048031">
    <property type="entry name" value="ScyD/ScyE-like"/>
</dbReference>
<dbReference type="Proteomes" id="UP000219514">
    <property type="component" value="Unassembled WGS sequence"/>
</dbReference>
<evidence type="ECO:0000313" key="3">
    <source>
        <dbReference type="Proteomes" id="UP000219514"/>
    </source>
</evidence>
<keyword evidence="1" id="KW-0732">Signal</keyword>
<feature type="signal peptide" evidence="1">
    <location>
        <begin position="1"/>
        <end position="26"/>
    </location>
</feature>
<dbReference type="RefSeq" id="WP_172442563.1">
    <property type="nucleotide sequence ID" value="NZ_JACHXB010000002.1"/>
</dbReference>
<dbReference type="SUPFAM" id="SSF63829">
    <property type="entry name" value="Calcium-dependent phosphotriesterase"/>
    <property type="match status" value="1"/>
</dbReference>
<protein>
    <submittedName>
        <fullName evidence="2">SMP-30/Gluconolaconase/LRE-like region-containing protein</fullName>
    </submittedName>
</protein>
<dbReference type="InterPro" id="IPR011042">
    <property type="entry name" value="6-blade_b-propeller_TolB-like"/>
</dbReference>
<name>A0A285EK03_9ACTN</name>
<dbReference type="Gene3D" id="2.120.10.30">
    <property type="entry name" value="TolB, C-terminal domain"/>
    <property type="match status" value="2"/>
</dbReference>
<evidence type="ECO:0000313" key="2">
    <source>
        <dbReference type="EMBL" id="SNX98494.1"/>
    </source>
</evidence>
<dbReference type="AlphaFoldDB" id="A0A285EK03"/>
<keyword evidence="3" id="KW-1185">Reference proteome</keyword>
<dbReference type="EMBL" id="OBDO01000011">
    <property type="protein sequence ID" value="SNX98494.1"/>
    <property type="molecule type" value="Genomic_DNA"/>
</dbReference>
<organism evidence="2 3">
    <name type="scientific">Geodermatophilus sabuli</name>
    <dbReference type="NCBI Taxonomy" id="1564158"/>
    <lineage>
        <taxon>Bacteria</taxon>
        <taxon>Bacillati</taxon>
        <taxon>Actinomycetota</taxon>
        <taxon>Actinomycetes</taxon>
        <taxon>Geodermatophilales</taxon>
        <taxon>Geodermatophilaceae</taxon>
        <taxon>Geodermatophilus</taxon>
    </lineage>
</organism>
<feature type="chain" id="PRO_5012289676" evidence="1">
    <location>
        <begin position="27"/>
        <end position="365"/>
    </location>
</feature>
<evidence type="ECO:0000256" key="1">
    <source>
        <dbReference type="SAM" id="SignalP"/>
    </source>
</evidence>